<name>A0ABD1LQG1_9FABA</name>
<gene>
    <name evidence="2" type="ORF">Fmac_024621</name>
</gene>
<organism evidence="2 3">
    <name type="scientific">Flemingia macrophylla</name>
    <dbReference type="NCBI Taxonomy" id="520843"/>
    <lineage>
        <taxon>Eukaryota</taxon>
        <taxon>Viridiplantae</taxon>
        <taxon>Streptophyta</taxon>
        <taxon>Embryophyta</taxon>
        <taxon>Tracheophyta</taxon>
        <taxon>Spermatophyta</taxon>
        <taxon>Magnoliopsida</taxon>
        <taxon>eudicotyledons</taxon>
        <taxon>Gunneridae</taxon>
        <taxon>Pentapetalae</taxon>
        <taxon>rosids</taxon>
        <taxon>fabids</taxon>
        <taxon>Fabales</taxon>
        <taxon>Fabaceae</taxon>
        <taxon>Papilionoideae</taxon>
        <taxon>50 kb inversion clade</taxon>
        <taxon>NPAAA clade</taxon>
        <taxon>indigoferoid/millettioid clade</taxon>
        <taxon>Phaseoleae</taxon>
        <taxon>Flemingia</taxon>
    </lineage>
</organism>
<dbReference type="AlphaFoldDB" id="A0ABD1LQG1"/>
<accession>A0ABD1LQG1</accession>
<protein>
    <submittedName>
        <fullName evidence="2">Uncharacterized protein</fullName>
    </submittedName>
</protein>
<dbReference type="EMBL" id="JBGMDY010000008">
    <property type="protein sequence ID" value="KAL2325563.1"/>
    <property type="molecule type" value="Genomic_DNA"/>
</dbReference>
<keyword evidence="1" id="KW-1133">Transmembrane helix</keyword>
<proteinExistence type="predicted"/>
<evidence type="ECO:0000313" key="3">
    <source>
        <dbReference type="Proteomes" id="UP001603857"/>
    </source>
</evidence>
<keyword evidence="1" id="KW-0472">Membrane</keyword>
<evidence type="ECO:0000256" key="1">
    <source>
        <dbReference type="SAM" id="Phobius"/>
    </source>
</evidence>
<dbReference type="Proteomes" id="UP001603857">
    <property type="component" value="Unassembled WGS sequence"/>
</dbReference>
<feature type="transmembrane region" description="Helical" evidence="1">
    <location>
        <begin position="231"/>
        <end position="251"/>
    </location>
</feature>
<comment type="caution">
    <text evidence="2">The sequence shown here is derived from an EMBL/GenBank/DDBJ whole genome shotgun (WGS) entry which is preliminary data.</text>
</comment>
<evidence type="ECO:0000313" key="2">
    <source>
        <dbReference type="EMBL" id="KAL2325563.1"/>
    </source>
</evidence>
<reference evidence="2 3" key="1">
    <citation type="submission" date="2024-08" db="EMBL/GenBank/DDBJ databases">
        <title>Insights into the chromosomal genome structure of Flemingia macrophylla.</title>
        <authorList>
            <person name="Ding Y."/>
            <person name="Zhao Y."/>
            <person name="Bi W."/>
            <person name="Wu M."/>
            <person name="Zhao G."/>
            <person name="Gong Y."/>
            <person name="Li W."/>
            <person name="Zhang P."/>
        </authorList>
    </citation>
    <scope>NUCLEOTIDE SEQUENCE [LARGE SCALE GENOMIC DNA]</scope>
    <source>
        <strain evidence="2">DYQJB</strain>
        <tissue evidence="2">Leaf</tissue>
    </source>
</reference>
<keyword evidence="1" id="KW-0812">Transmembrane</keyword>
<keyword evidence="3" id="KW-1185">Reference proteome</keyword>
<sequence>MVKKKSLGLEVLSEVEVTTDSGEHETGPRIAHSVVAAIKREMLTEHEKGEKLKRLNQIVNNSGSLGKSTMAGCISFFFSHFLDGYSMEDMRRVFEDKRNLFDLHYKMGKSIFWTPRITYARVAVLEWVDIASRRNELMEKGLAVNQGHVVGHRQQPYMIDICKDSLYGRQYHATIGPQCGGDIRCVAGGRRLAECMVFFVHKVELVLFTNTMELTVSAICGVRNGRGRKKCLAVGHLVVALWVGFFGYLWVMHELLSLQVDESKSNTGDGGGVHHMKVVSMHLVEWKGHTGIFVDESWTEQPEEMKEGIVKYFEETRTLKRVSTKVLNKEHIRKSDVMFIEDKVKDAIWECSSDRSLGPNDYNFGFFKQFWDLLKNDILKMMVEFYLNGRLQRG</sequence>